<reference evidence="2 3" key="1">
    <citation type="journal article" date="2018" name="Evol. Lett.">
        <title>Horizontal gene cluster transfer increased hallucinogenic mushroom diversity.</title>
        <authorList>
            <person name="Reynolds H.T."/>
            <person name="Vijayakumar V."/>
            <person name="Gluck-Thaler E."/>
            <person name="Korotkin H.B."/>
            <person name="Matheny P.B."/>
            <person name="Slot J.C."/>
        </authorList>
    </citation>
    <scope>NUCLEOTIDE SEQUENCE [LARGE SCALE GENOMIC DNA]</scope>
    <source>
        <strain evidence="2 3">2629</strain>
    </source>
</reference>
<dbReference type="OrthoDB" id="2935414at2759"/>
<evidence type="ECO:0000256" key="1">
    <source>
        <dbReference type="SAM" id="MobiDB-lite"/>
    </source>
</evidence>
<accession>A0A409YA29</accession>
<evidence type="ECO:0008006" key="4">
    <source>
        <dbReference type="Google" id="ProtNLM"/>
    </source>
</evidence>
<proteinExistence type="predicted"/>
<dbReference type="Proteomes" id="UP000284842">
    <property type="component" value="Unassembled WGS sequence"/>
</dbReference>
<comment type="caution">
    <text evidence="2">The sequence shown here is derived from an EMBL/GenBank/DDBJ whole genome shotgun (WGS) entry which is preliminary data.</text>
</comment>
<dbReference type="AlphaFoldDB" id="A0A409YA29"/>
<evidence type="ECO:0000313" key="3">
    <source>
        <dbReference type="Proteomes" id="UP000284842"/>
    </source>
</evidence>
<organism evidence="2 3">
    <name type="scientific">Panaeolus cyanescens</name>
    <dbReference type="NCBI Taxonomy" id="181874"/>
    <lineage>
        <taxon>Eukaryota</taxon>
        <taxon>Fungi</taxon>
        <taxon>Dikarya</taxon>
        <taxon>Basidiomycota</taxon>
        <taxon>Agaricomycotina</taxon>
        <taxon>Agaricomycetes</taxon>
        <taxon>Agaricomycetidae</taxon>
        <taxon>Agaricales</taxon>
        <taxon>Agaricineae</taxon>
        <taxon>Galeropsidaceae</taxon>
        <taxon>Panaeolus</taxon>
    </lineage>
</organism>
<feature type="compositionally biased region" description="Acidic residues" evidence="1">
    <location>
        <begin position="731"/>
        <end position="743"/>
    </location>
</feature>
<dbReference type="STRING" id="181874.A0A409YA29"/>
<evidence type="ECO:0000313" key="2">
    <source>
        <dbReference type="EMBL" id="PPQ99855.1"/>
    </source>
</evidence>
<dbReference type="SUPFAM" id="SSF52047">
    <property type="entry name" value="RNI-like"/>
    <property type="match status" value="1"/>
</dbReference>
<feature type="compositionally biased region" description="Acidic residues" evidence="1">
    <location>
        <begin position="581"/>
        <end position="643"/>
    </location>
</feature>
<dbReference type="InParanoid" id="A0A409YA29"/>
<sequence length="743" mass="84811">MKRPLSPVEPSPTKKCRIELDSPASDALNQTAMHYHCDDPKYMSAFISDIEEAYDSSVSNQEFSPIYRLNPDTLARIFSFLANEWPTTYSRVTVDWHIERYVQLNWARVLHVCHFFRAVALDCAPLWSSLDLSSPKWTELQLRRCKNVDVTVNIPGETIPDSDITEWTEHLLSVRLGYMRELRLDMWDDDSEQDAIHYLCGPGVSAPKLESLTLSRGGLLTDRIYPNENALFIDLLSGGSPQLQKLSLFKCTVPWSAPIFNSSITILEIMSCYNNPTKNFGSFSDLLDALDRMHALKVLFLAMSFPELTEAESKMVSSRIVKLPHLEVLMVRSEAPGFTELLRFIAFPSFANVNIDWNYGPEAPTSAMVQELFSAIHYHGPLYHPKSTSDVKQSKNAFVIKRLEIILDETEPDVRDGYGVQVTPIFTLTDSSKFHSKDFTWTIVFDRNDSDLVDLLSSMALEELESVTLNVDVSDAVFDSLAELPALKSMTLRQNAGAAFLAYICKIESVYPTDSEQDSDNVTLGVDQEEATSLKFPKLKGLCFEHVPFRYYAEVDVPDNEENRDDKQDQNDQEGQHNEEVQDNEEDQGKEDHDDEKEEEMEDQLADNNDNEDDEMEDQDNEGDQSNEESQDSEDDQDDDEGQNDLPMGADIQDLVYFFKRRLTSTSPIEGMSFWYCNITPEMGRELSALVNPNQSYTWSHWNKEDGDIDWSTYDMPQPGSKGEEDKEDKKEEEEEDNEEEEV</sequence>
<keyword evidence="3" id="KW-1185">Reference proteome</keyword>
<dbReference type="Gene3D" id="3.80.10.10">
    <property type="entry name" value="Ribonuclease Inhibitor"/>
    <property type="match status" value="1"/>
</dbReference>
<dbReference type="EMBL" id="NHTK01001343">
    <property type="protein sequence ID" value="PPQ99855.1"/>
    <property type="molecule type" value="Genomic_DNA"/>
</dbReference>
<name>A0A409YA29_9AGAR</name>
<feature type="region of interest" description="Disordered" evidence="1">
    <location>
        <begin position="703"/>
        <end position="743"/>
    </location>
</feature>
<feature type="compositionally biased region" description="Basic and acidic residues" evidence="1">
    <location>
        <begin position="564"/>
        <end position="580"/>
    </location>
</feature>
<protein>
    <recommendedName>
        <fullName evidence="4">F-box domain-containing protein</fullName>
    </recommendedName>
</protein>
<feature type="region of interest" description="Disordered" evidence="1">
    <location>
        <begin position="555"/>
        <end position="648"/>
    </location>
</feature>
<gene>
    <name evidence="2" type="ORF">CVT24_009606</name>
</gene>
<dbReference type="InterPro" id="IPR032675">
    <property type="entry name" value="LRR_dom_sf"/>
</dbReference>